<reference evidence="2" key="1">
    <citation type="submission" date="2023-03" db="EMBL/GenBank/DDBJ databases">
        <title>Massive genome expansion in bonnet fungi (Mycena s.s.) driven by repeated elements and novel gene families across ecological guilds.</title>
        <authorList>
            <consortium name="Lawrence Berkeley National Laboratory"/>
            <person name="Harder C.B."/>
            <person name="Miyauchi S."/>
            <person name="Viragh M."/>
            <person name="Kuo A."/>
            <person name="Thoen E."/>
            <person name="Andreopoulos B."/>
            <person name="Lu D."/>
            <person name="Skrede I."/>
            <person name="Drula E."/>
            <person name="Henrissat B."/>
            <person name="Morin E."/>
            <person name="Kohler A."/>
            <person name="Barry K."/>
            <person name="LaButti K."/>
            <person name="Morin E."/>
            <person name="Salamov A."/>
            <person name="Lipzen A."/>
            <person name="Mereny Z."/>
            <person name="Hegedus B."/>
            <person name="Baldrian P."/>
            <person name="Stursova M."/>
            <person name="Weitz H."/>
            <person name="Taylor A."/>
            <person name="Grigoriev I.V."/>
            <person name="Nagy L.G."/>
            <person name="Martin F."/>
            <person name="Kauserud H."/>
        </authorList>
    </citation>
    <scope>NUCLEOTIDE SEQUENCE</scope>
    <source>
        <strain evidence="2">CBHHK002</strain>
    </source>
</reference>
<feature type="compositionally biased region" description="Basic and acidic residues" evidence="1">
    <location>
        <begin position="67"/>
        <end position="78"/>
    </location>
</feature>
<accession>A0AAD7A269</accession>
<feature type="compositionally biased region" description="Basic and acidic residues" evidence="1">
    <location>
        <begin position="27"/>
        <end position="38"/>
    </location>
</feature>
<gene>
    <name evidence="2" type="ORF">DFH08DRAFT_867332</name>
</gene>
<evidence type="ECO:0000256" key="1">
    <source>
        <dbReference type="SAM" id="MobiDB-lite"/>
    </source>
</evidence>
<protein>
    <submittedName>
        <fullName evidence="2">Uncharacterized protein</fullName>
    </submittedName>
</protein>
<dbReference type="EMBL" id="JARIHO010000018">
    <property type="protein sequence ID" value="KAJ7348082.1"/>
    <property type="molecule type" value="Genomic_DNA"/>
</dbReference>
<proteinExistence type="predicted"/>
<dbReference type="AlphaFoldDB" id="A0AAD7A269"/>
<dbReference type="Proteomes" id="UP001218218">
    <property type="component" value="Unassembled WGS sequence"/>
</dbReference>
<organism evidence="2 3">
    <name type="scientific">Mycena albidolilacea</name>
    <dbReference type="NCBI Taxonomy" id="1033008"/>
    <lineage>
        <taxon>Eukaryota</taxon>
        <taxon>Fungi</taxon>
        <taxon>Dikarya</taxon>
        <taxon>Basidiomycota</taxon>
        <taxon>Agaricomycotina</taxon>
        <taxon>Agaricomycetes</taxon>
        <taxon>Agaricomycetidae</taxon>
        <taxon>Agaricales</taxon>
        <taxon>Marasmiineae</taxon>
        <taxon>Mycenaceae</taxon>
        <taxon>Mycena</taxon>
    </lineage>
</organism>
<sequence>MRGSGVKAQIPRRSSQRWRESTGGVRRGTEGRGEEGRRWPVLRREVRTGWWRGKDGASANEKTGLSVDKKEEWGGVDHEETEGAGVARGEIRRKGRGGVDGERVYERRKVTRNSHHQDPYIHPQRPRTRRGSGTQRTLRRAHSRVASRTGNGRGSMCP</sequence>
<evidence type="ECO:0000313" key="2">
    <source>
        <dbReference type="EMBL" id="KAJ7348082.1"/>
    </source>
</evidence>
<feature type="region of interest" description="Disordered" evidence="1">
    <location>
        <begin position="1"/>
        <end position="38"/>
    </location>
</feature>
<feature type="compositionally biased region" description="Basic and acidic residues" evidence="1">
    <location>
        <begin position="89"/>
        <end position="108"/>
    </location>
</feature>
<evidence type="ECO:0000313" key="3">
    <source>
        <dbReference type="Proteomes" id="UP001218218"/>
    </source>
</evidence>
<comment type="caution">
    <text evidence="2">The sequence shown here is derived from an EMBL/GenBank/DDBJ whole genome shotgun (WGS) entry which is preliminary data.</text>
</comment>
<keyword evidence="3" id="KW-1185">Reference proteome</keyword>
<feature type="region of interest" description="Disordered" evidence="1">
    <location>
        <begin position="52"/>
        <end position="158"/>
    </location>
</feature>
<name>A0AAD7A269_9AGAR</name>